<dbReference type="Pfam" id="PF09423">
    <property type="entry name" value="PhoD"/>
    <property type="match status" value="2"/>
</dbReference>
<evidence type="ECO:0000259" key="1">
    <source>
        <dbReference type="Pfam" id="PF09423"/>
    </source>
</evidence>
<dbReference type="EMBL" id="CP049869">
    <property type="protein sequence ID" value="QIK78136.1"/>
    <property type="molecule type" value="Genomic_DNA"/>
</dbReference>
<dbReference type="RefSeq" id="WP_166410529.1">
    <property type="nucleotide sequence ID" value="NZ_CP049869.1"/>
</dbReference>
<gene>
    <name evidence="2" type="ORF">G7077_03620</name>
</gene>
<dbReference type="AlphaFoldDB" id="A0A6G7YN42"/>
<keyword evidence="3" id="KW-1185">Reference proteome</keyword>
<dbReference type="Gene3D" id="3.60.21.70">
    <property type="entry name" value="PhoD-like phosphatase"/>
    <property type="match status" value="1"/>
</dbReference>
<dbReference type="InterPro" id="IPR052900">
    <property type="entry name" value="Phospholipid_Metab_Enz"/>
</dbReference>
<evidence type="ECO:0000313" key="2">
    <source>
        <dbReference type="EMBL" id="QIK78136.1"/>
    </source>
</evidence>
<feature type="domain" description="PhoD-like phosphatase metallophosphatase" evidence="1">
    <location>
        <begin position="282"/>
        <end position="413"/>
    </location>
</feature>
<protein>
    <recommendedName>
        <fullName evidence="1">PhoD-like phosphatase metallophosphatase domain-containing protein</fullName>
    </recommendedName>
</protein>
<reference evidence="2 3" key="1">
    <citation type="submission" date="2020-03" db="EMBL/GenBank/DDBJ databases">
        <title>Sphingomonas sp. nov., isolated from fish.</title>
        <authorList>
            <person name="Hyun D.-W."/>
            <person name="Bae J.-W."/>
        </authorList>
    </citation>
    <scope>NUCLEOTIDE SEQUENCE [LARGE SCALE GENOMIC DNA]</scope>
    <source>
        <strain evidence="2 3">HDW15B</strain>
    </source>
</reference>
<dbReference type="InterPro" id="IPR038607">
    <property type="entry name" value="PhoD-like_sf"/>
</dbReference>
<dbReference type="KEGG" id="spii:G7077_03620"/>
<proteinExistence type="predicted"/>
<dbReference type="PANTHER" id="PTHR43606:SF2">
    <property type="entry name" value="ALKALINE PHOSPHATASE FAMILY PROTEIN (AFU_ORTHOLOGUE AFUA_5G03860)"/>
    <property type="match status" value="1"/>
</dbReference>
<sequence>MVDGRHADTRVGGKVNSFLTLPSSEAFRDPALNPKGAFNFAFEIGTGNNQSQNPVPGTYGRILSELKDKILFQIQNGDWIYEVGRDKTEAQWAAENGVAKQPKVTQLARGVAGVWQNYKEYLKNDNLANFYREVPLFVTLDDHEILNDVTGSGEIGYRLDARGKPFQENIRADSVSNEVERAVFRDPALHAWRDYVGWSNPDIGNQRDPHFGQTDIKAGSNILTDRSADFTKLDPAKTNNLHVLWGFGNTGVYRIAKVLDRHRVQIEPSFTVSEKVRYSIGTNLYSKFRVSNADFYLLDARSERSLHDKNNLSDPKTTMIGADQKKWLFDNLKGSDADFIFIVSSVNLAVPHDNGAWYGQGSGGASKDDGWTAHLHERAELLNLAQSLGKPVIFLTGDLHKSFVARVAPGVYDVASGPHTSNNHRIGDAGGSPPSGWYNSGDRKVNVLWASNQYRNDSGGSSSQANGKGWPVYTIVRVNNAFNIPDKAGRDRWIAYPEPQVIFEFRDGHSGDLLFAHSISTSEAKTTSEPVPLERVKVLGGIAAAGGQ</sequence>
<evidence type="ECO:0000313" key="3">
    <source>
        <dbReference type="Proteomes" id="UP000503222"/>
    </source>
</evidence>
<dbReference type="Proteomes" id="UP000503222">
    <property type="component" value="Chromosome"/>
</dbReference>
<accession>A0A6G7YN42</accession>
<dbReference type="SUPFAM" id="SSF56300">
    <property type="entry name" value="Metallo-dependent phosphatases"/>
    <property type="match status" value="1"/>
</dbReference>
<dbReference type="InterPro" id="IPR029052">
    <property type="entry name" value="Metallo-depent_PP-like"/>
</dbReference>
<name>A0A6G7YN42_9SPHN</name>
<feature type="domain" description="PhoD-like phosphatase metallophosphatase" evidence="1">
    <location>
        <begin position="69"/>
        <end position="151"/>
    </location>
</feature>
<organism evidence="2 3">
    <name type="scientific">Sphingomonas piscis</name>
    <dbReference type="NCBI Taxonomy" id="2714943"/>
    <lineage>
        <taxon>Bacteria</taxon>
        <taxon>Pseudomonadati</taxon>
        <taxon>Pseudomonadota</taxon>
        <taxon>Alphaproteobacteria</taxon>
        <taxon>Sphingomonadales</taxon>
        <taxon>Sphingomonadaceae</taxon>
        <taxon>Sphingomonas</taxon>
    </lineage>
</organism>
<dbReference type="PANTHER" id="PTHR43606">
    <property type="entry name" value="PHOSPHATASE, PUTATIVE (AFU_ORTHOLOGUE AFUA_6G08710)-RELATED"/>
    <property type="match status" value="1"/>
</dbReference>
<dbReference type="InterPro" id="IPR018946">
    <property type="entry name" value="PhoD-like_MPP"/>
</dbReference>